<dbReference type="EMBL" id="JAOUSE010000008">
    <property type="protein sequence ID" value="MCU9593747.1"/>
    <property type="molecule type" value="Genomic_DNA"/>
</dbReference>
<organism evidence="1 2">
    <name type="scientific">Pallidibacillus thermolactis</name>
    <dbReference type="NCBI Taxonomy" id="251051"/>
    <lineage>
        <taxon>Bacteria</taxon>
        <taxon>Bacillati</taxon>
        <taxon>Bacillota</taxon>
        <taxon>Bacilli</taxon>
        <taxon>Bacillales</taxon>
        <taxon>Bacillaceae</taxon>
        <taxon>Pallidibacillus</taxon>
    </lineage>
</organism>
<name>A0ABT2WI76_9BACI</name>
<dbReference type="Pfam" id="PF06935">
    <property type="entry name" value="DUF1284"/>
    <property type="match status" value="1"/>
</dbReference>
<accession>A0ABT2WI76</accession>
<dbReference type="Proteomes" id="UP001208656">
    <property type="component" value="Unassembled WGS sequence"/>
</dbReference>
<evidence type="ECO:0000313" key="2">
    <source>
        <dbReference type="Proteomes" id="UP001208656"/>
    </source>
</evidence>
<reference evidence="1 2" key="1">
    <citation type="submission" date="2022-10" db="EMBL/GenBank/DDBJ databases">
        <title>Description of Fervidibacillus gen. nov. in the family Fervidibacillaceae fam. nov. with two species, Fervidibacillus albus sp. nov., and Fervidibacillus halotolerans sp. nov., isolated from tidal flat sediments.</title>
        <authorList>
            <person name="Kwon K.K."/>
            <person name="Yang S.-H."/>
        </authorList>
    </citation>
    <scope>NUCLEOTIDE SEQUENCE [LARGE SCALE GENOMIC DNA]</scope>
    <source>
        <strain evidence="1 2">DSM 23332</strain>
    </source>
</reference>
<proteinExistence type="predicted"/>
<gene>
    <name evidence="1" type="ORF">OEV82_04690</name>
</gene>
<protein>
    <submittedName>
        <fullName evidence="1">DUF1284 domain-containing protein</fullName>
    </submittedName>
</protein>
<sequence length="140" mass="16941">MYQLRGHHLFCLVGFRGMGYSKEYIENMTYMHRNIRENPNTWIEIVDGPDQLCEKYPNSGKYHCEDQHIYKRDHEILEKLRLKIGQDVQWKEIEERIRRFVVPKDIQHICQTCSWRSFGVCEEGIQDILDHKGLRKVEFK</sequence>
<comment type="caution">
    <text evidence="1">The sequence shown here is derived from an EMBL/GenBank/DDBJ whole genome shotgun (WGS) entry which is preliminary data.</text>
</comment>
<keyword evidence="2" id="KW-1185">Reference proteome</keyword>
<dbReference type="InterPro" id="IPR009702">
    <property type="entry name" value="DUF1284"/>
</dbReference>
<evidence type="ECO:0000313" key="1">
    <source>
        <dbReference type="EMBL" id="MCU9593747.1"/>
    </source>
</evidence>
<dbReference type="RefSeq" id="WP_263061184.1">
    <property type="nucleotide sequence ID" value="NZ_JAOUSE010000008.1"/>
</dbReference>